<dbReference type="RefSeq" id="WP_239677084.1">
    <property type="nucleotide sequence ID" value="NZ_CP070499.1"/>
</dbReference>
<gene>
    <name evidence="3" type="ORF">JQS43_00550</name>
</gene>
<reference evidence="3" key="1">
    <citation type="submission" date="2021-02" db="EMBL/GenBank/DDBJ databases">
        <title>Natrosporangium hydrolyticum gen. nov., sp. nov, a haloalkaliphilic actinobacterium from a soda solonchak soil.</title>
        <authorList>
            <person name="Sorokin D.Y."/>
            <person name="Khijniak T.V."/>
            <person name="Zakharycheva A.P."/>
            <person name="Boueva O.V."/>
            <person name="Ariskina E.V."/>
            <person name="Hahnke R.L."/>
            <person name="Bunk B."/>
            <person name="Sproer C."/>
            <person name="Schumann P."/>
            <person name="Evtushenko L.I."/>
            <person name="Kublanov I.V."/>
        </authorList>
    </citation>
    <scope>NUCLEOTIDE SEQUENCE</scope>
    <source>
        <strain evidence="3">DSM 106523</strain>
    </source>
</reference>
<keyword evidence="1" id="KW-0812">Transmembrane</keyword>
<evidence type="ECO:0000313" key="3">
    <source>
        <dbReference type="EMBL" id="QSB14921.1"/>
    </source>
</evidence>
<name>A0A895YBV6_9ACTN</name>
<sequence>MTSVAAPPEGYAVAGPTDAPRQVRQRHIRRGWVGVGVLAIVLAALGSATLFRAIGPSQEYLAVTQDVPVGTQLTSDHLTIVRLNNAPGLTPVSVGDAEQVIGSYAAVPLASGTLLSLSQVTEERVPGPGEQLLAINMPANRLPGDVIRAGHPVLLVATSNQINPDPEEEPRTFTARVHELRPGEGRGDDMVVSLVVPERDGAQVAALAAAGRLTVVLVSAGGS</sequence>
<dbReference type="Pfam" id="PF08666">
    <property type="entry name" value="SAF"/>
    <property type="match status" value="1"/>
</dbReference>
<keyword evidence="1" id="KW-1133">Transmembrane helix</keyword>
<organism evidence="3 4">
    <name type="scientific">Natronosporangium hydrolyticum</name>
    <dbReference type="NCBI Taxonomy" id="2811111"/>
    <lineage>
        <taxon>Bacteria</taxon>
        <taxon>Bacillati</taxon>
        <taxon>Actinomycetota</taxon>
        <taxon>Actinomycetes</taxon>
        <taxon>Micromonosporales</taxon>
        <taxon>Micromonosporaceae</taxon>
        <taxon>Natronosporangium</taxon>
    </lineage>
</organism>
<dbReference type="EMBL" id="CP070499">
    <property type="protein sequence ID" value="QSB14921.1"/>
    <property type="molecule type" value="Genomic_DNA"/>
</dbReference>
<evidence type="ECO:0000256" key="1">
    <source>
        <dbReference type="SAM" id="Phobius"/>
    </source>
</evidence>
<proteinExistence type="predicted"/>
<keyword evidence="4" id="KW-1185">Reference proteome</keyword>
<dbReference type="CDD" id="cd11614">
    <property type="entry name" value="SAF_CpaB_FlgA_like"/>
    <property type="match status" value="1"/>
</dbReference>
<dbReference type="KEGG" id="nhy:JQS43_00550"/>
<evidence type="ECO:0000259" key="2">
    <source>
        <dbReference type="SMART" id="SM00858"/>
    </source>
</evidence>
<keyword evidence="1" id="KW-0472">Membrane</keyword>
<accession>A0A895YBV6</accession>
<evidence type="ECO:0000313" key="4">
    <source>
        <dbReference type="Proteomes" id="UP000662857"/>
    </source>
</evidence>
<feature type="transmembrane region" description="Helical" evidence="1">
    <location>
        <begin position="31"/>
        <end position="51"/>
    </location>
</feature>
<dbReference type="Proteomes" id="UP000662857">
    <property type="component" value="Chromosome"/>
</dbReference>
<dbReference type="SMART" id="SM00858">
    <property type="entry name" value="SAF"/>
    <property type="match status" value="1"/>
</dbReference>
<feature type="domain" description="SAF" evidence="2">
    <location>
        <begin position="58"/>
        <end position="121"/>
    </location>
</feature>
<protein>
    <recommendedName>
        <fullName evidence="2">SAF domain-containing protein</fullName>
    </recommendedName>
</protein>
<dbReference type="InterPro" id="IPR013974">
    <property type="entry name" value="SAF"/>
</dbReference>
<dbReference type="AlphaFoldDB" id="A0A895YBV6"/>